<dbReference type="InterPro" id="IPR036196">
    <property type="entry name" value="Ptyr_pPase_sf"/>
</dbReference>
<dbReference type="EMBL" id="JADIKK010000008">
    <property type="protein sequence ID" value="MFK2877618.1"/>
    <property type="molecule type" value="Genomic_DNA"/>
</dbReference>
<dbReference type="SUPFAM" id="SSF52788">
    <property type="entry name" value="Phosphotyrosine protein phosphatases I"/>
    <property type="match status" value="1"/>
</dbReference>
<organism evidence="2 3">
    <name type="scientific">Rhodanobacter hydrolyticus</name>
    <dbReference type="NCBI Taxonomy" id="2250595"/>
    <lineage>
        <taxon>Bacteria</taxon>
        <taxon>Pseudomonadati</taxon>
        <taxon>Pseudomonadota</taxon>
        <taxon>Gammaproteobacteria</taxon>
        <taxon>Lysobacterales</taxon>
        <taxon>Rhodanobacteraceae</taxon>
        <taxon>Rhodanobacter</taxon>
    </lineage>
</organism>
<name>A0ABW8J5Q3_9GAMM</name>
<feature type="domain" description="Phosphotyrosine protein phosphatase I" evidence="1">
    <location>
        <begin position="3"/>
        <end position="109"/>
    </location>
</feature>
<dbReference type="Proteomes" id="UP001620339">
    <property type="component" value="Unassembled WGS sequence"/>
</dbReference>
<evidence type="ECO:0000313" key="2">
    <source>
        <dbReference type="EMBL" id="MFK2877618.1"/>
    </source>
</evidence>
<dbReference type="InterPro" id="IPR016919">
    <property type="entry name" value="UCP029416_PTP"/>
</dbReference>
<dbReference type="Gene3D" id="3.40.50.2300">
    <property type="match status" value="1"/>
</dbReference>
<reference evidence="2 3" key="1">
    <citation type="submission" date="2020-10" db="EMBL/GenBank/DDBJ databases">
        <title>Phylogeny of dyella-like bacteria.</title>
        <authorList>
            <person name="Fu J."/>
        </authorList>
    </citation>
    <scope>NUCLEOTIDE SEQUENCE [LARGE SCALE GENOMIC DNA]</scope>
    <source>
        <strain evidence="2 3">KACC 19113</strain>
    </source>
</reference>
<protein>
    <submittedName>
        <fullName evidence="2">Phosphotyrosine protein phosphatase</fullName>
    </submittedName>
</protein>
<accession>A0ABW8J5Q3</accession>
<dbReference type="SMART" id="SM00226">
    <property type="entry name" value="LMWPc"/>
    <property type="match status" value="1"/>
</dbReference>
<evidence type="ECO:0000259" key="1">
    <source>
        <dbReference type="SMART" id="SM00226"/>
    </source>
</evidence>
<dbReference type="PIRSF" id="PIRSF029416">
    <property type="entry name" value="UCP029416_PTP"/>
    <property type="match status" value="1"/>
</dbReference>
<gene>
    <name evidence="2" type="ORF">ISP25_11115</name>
</gene>
<comment type="caution">
    <text evidence="2">The sequence shown here is derived from an EMBL/GenBank/DDBJ whole genome shotgun (WGS) entry which is preliminary data.</text>
</comment>
<dbReference type="InterPro" id="IPR023485">
    <property type="entry name" value="Ptyr_pPase"/>
</dbReference>
<evidence type="ECO:0000313" key="3">
    <source>
        <dbReference type="Proteomes" id="UP001620339"/>
    </source>
</evidence>
<dbReference type="RefSeq" id="WP_404613912.1">
    <property type="nucleotide sequence ID" value="NZ_JADIKK010000008.1"/>
</dbReference>
<sequence length="109" mass="11836">MTLRVLFVCSRNRLRSPTAEAVFAGVPGVEADSAGVASDAETVLDAAQVDWADLIVVMERRHKAVLARRFGAGLKGKRVVCLDIPDRYDYMQPELVALLEQKIGPLLAG</sequence>
<proteinExistence type="predicted"/>
<keyword evidence="3" id="KW-1185">Reference proteome</keyword>